<dbReference type="Gene3D" id="1.10.287.1350">
    <property type="match status" value="1"/>
</dbReference>
<feature type="domain" description="O-methyltransferase C-terminal" evidence="6">
    <location>
        <begin position="133"/>
        <end position="335"/>
    </location>
</feature>
<dbReference type="PIRSF" id="PIRSF005739">
    <property type="entry name" value="O-mtase"/>
    <property type="match status" value="1"/>
</dbReference>
<accession>A0A5P2X295</accession>
<evidence type="ECO:0000256" key="2">
    <source>
        <dbReference type="ARBA" id="ARBA00022679"/>
    </source>
</evidence>
<keyword evidence="2 8" id="KW-0808">Transferase</keyword>
<dbReference type="PANTHER" id="PTHR43712:SF2">
    <property type="entry name" value="O-METHYLTRANSFERASE CICE"/>
    <property type="match status" value="1"/>
</dbReference>
<evidence type="ECO:0000256" key="5">
    <source>
        <dbReference type="SAM" id="MobiDB-lite"/>
    </source>
</evidence>
<keyword evidence="3" id="KW-0949">S-adenosyl-L-methionine</keyword>
<dbReference type="InterPro" id="IPR001077">
    <property type="entry name" value="COMT_C"/>
</dbReference>
<feature type="active site" description="Proton acceptor" evidence="4">
    <location>
        <position position="267"/>
    </location>
</feature>
<dbReference type="SUPFAM" id="SSF53335">
    <property type="entry name" value="S-adenosyl-L-methionine-dependent methyltransferases"/>
    <property type="match status" value="1"/>
</dbReference>
<dbReference type="InterPro" id="IPR036390">
    <property type="entry name" value="WH_DNA-bd_sf"/>
</dbReference>
<dbReference type="KEGG" id="sspb:CP982_03145"/>
<sequence>MTSEPGDRKRSSSASSAGGRAAPAAHPRQQMFALLMGCYASQCIAVAADLRISDYLHEAPQRPSDLAQHTQCDARAMHRLLRALAGIGVFNERDDGSFELTPTGELLRSDVPGSLQSIARLIGSELQWPTLGNLSHTVRTGEPAFEHVFGMSMWEYLATNADARALFQSSMSAFSTAEVRAILDNYDFSDAITVVDVAGGQGTLLAAIVDKYPHVEGILFEQPEVTREARDQFVANGLGHRCRAIAGDMFSTIPTGADCYIMKSVLHDWDDERATRLLRICRDAMVDRARLLIITRVVRPANEPDLSKFQDLNMLINLNGAERTADEFRELLGHADLQLHEIIATPSPLSILVCTPDTSSRPGAL</sequence>
<evidence type="ECO:0000259" key="7">
    <source>
        <dbReference type="Pfam" id="PF08100"/>
    </source>
</evidence>
<evidence type="ECO:0000259" key="6">
    <source>
        <dbReference type="Pfam" id="PF00891"/>
    </source>
</evidence>
<evidence type="ECO:0000313" key="8">
    <source>
        <dbReference type="EMBL" id="QEV57834.1"/>
    </source>
</evidence>
<name>A0A5P2X295_STRST</name>
<protein>
    <submittedName>
        <fullName evidence="8">Methyltransferase</fullName>
    </submittedName>
</protein>
<evidence type="ECO:0000256" key="4">
    <source>
        <dbReference type="PIRSR" id="PIRSR005739-1"/>
    </source>
</evidence>
<evidence type="ECO:0000256" key="1">
    <source>
        <dbReference type="ARBA" id="ARBA00022603"/>
    </source>
</evidence>
<dbReference type="InterPro" id="IPR012967">
    <property type="entry name" value="COMT_dimerisation"/>
</dbReference>
<dbReference type="InterPro" id="IPR036388">
    <property type="entry name" value="WH-like_DNA-bd_sf"/>
</dbReference>
<reference evidence="8 9" key="1">
    <citation type="submission" date="2017-09" db="EMBL/GenBank/DDBJ databases">
        <authorList>
            <person name="Lee N."/>
            <person name="Cho B.-K."/>
        </authorList>
    </citation>
    <scope>NUCLEOTIDE SEQUENCE [LARGE SCALE GENOMIC DNA]</scope>
    <source>
        <strain evidence="8 9">ATCC 27465</strain>
    </source>
</reference>
<feature type="compositionally biased region" description="Low complexity" evidence="5">
    <location>
        <begin position="12"/>
        <end position="23"/>
    </location>
</feature>
<dbReference type="EMBL" id="CP023690">
    <property type="protein sequence ID" value="QEV57834.1"/>
    <property type="molecule type" value="Genomic_DNA"/>
</dbReference>
<dbReference type="Pfam" id="PF08100">
    <property type="entry name" value="Dimerisation"/>
    <property type="match status" value="1"/>
</dbReference>
<organism evidence="8 9">
    <name type="scientific">Streptomyces spectabilis</name>
    <dbReference type="NCBI Taxonomy" id="68270"/>
    <lineage>
        <taxon>Bacteria</taxon>
        <taxon>Bacillati</taxon>
        <taxon>Actinomycetota</taxon>
        <taxon>Actinomycetes</taxon>
        <taxon>Kitasatosporales</taxon>
        <taxon>Streptomycetaceae</taxon>
        <taxon>Streptomyces</taxon>
    </lineage>
</organism>
<evidence type="ECO:0000313" key="9">
    <source>
        <dbReference type="Proteomes" id="UP000326505"/>
    </source>
</evidence>
<dbReference type="PANTHER" id="PTHR43712">
    <property type="entry name" value="PUTATIVE (AFU_ORTHOLOGUE AFUA_4G14580)-RELATED"/>
    <property type="match status" value="1"/>
</dbReference>
<dbReference type="GO" id="GO:0008171">
    <property type="term" value="F:O-methyltransferase activity"/>
    <property type="evidence" value="ECO:0007669"/>
    <property type="project" value="InterPro"/>
</dbReference>
<feature type="domain" description="O-methyltransferase dimerisation" evidence="7">
    <location>
        <begin position="34"/>
        <end position="107"/>
    </location>
</feature>
<proteinExistence type="predicted"/>
<dbReference type="OrthoDB" id="4145676at2"/>
<dbReference type="PROSITE" id="PS51683">
    <property type="entry name" value="SAM_OMT_II"/>
    <property type="match status" value="1"/>
</dbReference>
<keyword evidence="1 8" id="KW-0489">Methyltransferase</keyword>
<feature type="compositionally biased region" description="Basic and acidic residues" evidence="5">
    <location>
        <begin position="1"/>
        <end position="10"/>
    </location>
</feature>
<dbReference type="InterPro" id="IPR016461">
    <property type="entry name" value="COMT-like"/>
</dbReference>
<dbReference type="Gene3D" id="1.10.10.10">
    <property type="entry name" value="Winged helix-like DNA-binding domain superfamily/Winged helix DNA-binding domain"/>
    <property type="match status" value="1"/>
</dbReference>
<feature type="region of interest" description="Disordered" evidence="5">
    <location>
        <begin position="1"/>
        <end position="23"/>
    </location>
</feature>
<dbReference type="SUPFAM" id="SSF46785">
    <property type="entry name" value="Winged helix' DNA-binding domain"/>
    <property type="match status" value="1"/>
</dbReference>
<dbReference type="Gene3D" id="3.40.50.150">
    <property type="entry name" value="Vaccinia Virus protein VP39"/>
    <property type="match status" value="1"/>
</dbReference>
<dbReference type="AlphaFoldDB" id="A0A5P2X295"/>
<dbReference type="Proteomes" id="UP000326505">
    <property type="component" value="Chromosome"/>
</dbReference>
<dbReference type="Pfam" id="PF00891">
    <property type="entry name" value="Methyltransf_2"/>
    <property type="match status" value="1"/>
</dbReference>
<dbReference type="GO" id="GO:0046983">
    <property type="term" value="F:protein dimerization activity"/>
    <property type="evidence" value="ECO:0007669"/>
    <property type="project" value="InterPro"/>
</dbReference>
<dbReference type="GO" id="GO:0032259">
    <property type="term" value="P:methylation"/>
    <property type="evidence" value="ECO:0007669"/>
    <property type="project" value="UniProtKB-KW"/>
</dbReference>
<dbReference type="InterPro" id="IPR029063">
    <property type="entry name" value="SAM-dependent_MTases_sf"/>
</dbReference>
<gene>
    <name evidence="8" type="ORF">CP982_03145</name>
</gene>
<evidence type="ECO:0000256" key="3">
    <source>
        <dbReference type="ARBA" id="ARBA00022691"/>
    </source>
</evidence>